<evidence type="ECO:0000256" key="6">
    <source>
        <dbReference type="ARBA" id="ARBA00048212"/>
    </source>
</evidence>
<dbReference type="EMBL" id="LVXG01000011">
    <property type="protein sequence ID" value="OQP51307.1"/>
    <property type="molecule type" value="Genomic_DNA"/>
</dbReference>
<comment type="similarity">
    <text evidence="4">Belongs to the class-IV pyridoxal-phosphate-dependent aminotransferase family.</text>
</comment>
<evidence type="ECO:0000313" key="9">
    <source>
        <dbReference type="EMBL" id="OQP51307.1"/>
    </source>
</evidence>
<dbReference type="Pfam" id="PF01063">
    <property type="entry name" value="Aminotran_4"/>
    <property type="match status" value="1"/>
</dbReference>
<reference evidence="10" key="1">
    <citation type="submission" date="2016-04" db="EMBL/GenBank/DDBJ databases">
        <authorList>
            <person name="Chen L."/>
            <person name="Zhuang W."/>
            <person name="Wang G."/>
        </authorList>
    </citation>
    <scope>NUCLEOTIDE SEQUENCE [LARGE SCALE GENOMIC DNA]</scope>
    <source>
        <strain evidence="10">17621</strain>
    </source>
</reference>
<protein>
    <recommendedName>
        <fullName evidence="5">branched-chain-amino-acid transaminase</fullName>
        <ecNumber evidence="5">2.6.1.42</ecNumber>
    </recommendedName>
</protein>
<evidence type="ECO:0000256" key="3">
    <source>
        <dbReference type="ARBA" id="ARBA00005072"/>
    </source>
</evidence>
<evidence type="ECO:0000256" key="4">
    <source>
        <dbReference type="ARBA" id="ARBA00009320"/>
    </source>
</evidence>
<proteinExistence type="inferred from homology"/>
<evidence type="ECO:0000256" key="2">
    <source>
        <dbReference type="ARBA" id="ARBA00004931"/>
    </source>
</evidence>
<sequence length="291" mass="32847">MTFCPFVFFPELHPMNNWLFYNGEVIPATTPIISANNRGLRFGDGLFETIKVVNQQMLLFPLHLERLNRGLVVLNMQLPETYTPDYISQAILELCNRNNINGAARVRLTVVRGNGTLFATDDPFASIIIQAEPLANEYLMFNETGLTIDVCPGIQKSSDQLANLKSNNYLPYVIAAQYARQHQLNDCLVLNAHNRICDGTIANVFRVHQNNIYTPPLSEGGVAGVMRQHLLTELPKAGYTVHEKICTPEELETANEVFLTNALFGIRWVAKFRNKIYSNNLVKDLYSLSVR</sequence>
<comment type="catalytic activity">
    <reaction evidence="8">
        <text>L-leucine + 2-oxoglutarate = 4-methyl-2-oxopentanoate + L-glutamate</text>
        <dbReference type="Rhea" id="RHEA:18321"/>
        <dbReference type="ChEBI" id="CHEBI:16810"/>
        <dbReference type="ChEBI" id="CHEBI:17865"/>
        <dbReference type="ChEBI" id="CHEBI:29985"/>
        <dbReference type="ChEBI" id="CHEBI:57427"/>
        <dbReference type="EC" id="2.6.1.42"/>
    </reaction>
</comment>
<evidence type="ECO:0000256" key="8">
    <source>
        <dbReference type="ARBA" id="ARBA00049229"/>
    </source>
</evidence>
<dbReference type="InterPro" id="IPR043131">
    <property type="entry name" value="BCAT-like_N"/>
</dbReference>
<dbReference type="PANTHER" id="PTHR42743">
    <property type="entry name" value="AMINO-ACID AMINOTRANSFERASE"/>
    <property type="match status" value="1"/>
</dbReference>
<comment type="pathway">
    <text evidence="2">Amino-acid biosynthesis; L-valine biosynthesis; L-valine from pyruvate: step 4/4.</text>
</comment>
<dbReference type="EC" id="2.6.1.42" evidence="5"/>
<comment type="pathway">
    <text evidence="1">Amino-acid biosynthesis; L-isoleucine biosynthesis; L-isoleucine from 2-oxobutanoate: step 4/4.</text>
</comment>
<dbReference type="PANTHER" id="PTHR42743:SF11">
    <property type="entry name" value="AMINODEOXYCHORISMATE LYASE"/>
    <property type="match status" value="1"/>
</dbReference>
<comment type="catalytic activity">
    <reaction evidence="6">
        <text>L-valine + 2-oxoglutarate = 3-methyl-2-oxobutanoate + L-glutamate</text>
        <dbReference type="Rhea" id="RHEA:24813"/>
        <dbReference type="ChEBI" id="CHEBI:11851"/>
        <dbReference type="ChEBI" id="CHEBI:16810"/>
        <dbReference type="ChEBI" id="CHEBI:29985"/>
        <dbReference type="ChEBI" id="CHEBI:57762"/>
        <dbReference type="EC" id="2.6.1.42"/>
    </reaction>
</comment>
<evidence type="ECO:0000256" key="7">
    <source>
        <dbReference type="ARBA" id="ARBA00048798"/>
    </source>
</evidence>
<dbReference type="GO" id="GO:0004084">
    <property type="term" value="F:branched-chain-amino-acid transaminase activity"/>
    <property type="evidence" value="ECO:0007669"/>
    <property type="project" value="UniProtKB-EC"/>
</dbReference>
<evidence type="ECO:0000256" key="1">
    <source>
        <dbReference type="ARBA" id="ARBA00004824"/>
    </source>
</evidence>
<name>A0A1V9EYV6_9BACT</name>
<dbReference type="InterPro" id="IPR036038">
    <property type="entry name" value="Aminotransferase-like"/>
</dbReference>
<gene>
    <name evidence="9" type="ORF">A4H97_27395</name>
</gene>
<dbReference type="GO" id="GO:0046394">
    <property type="term" value="P:carboxylic acid biosynthetic process"/>
    <property type="evidence" value="ECO:0007669"/>
    <property type="project" value="UniProtKB-ARBA"/>
</dbReference>
<keyword evidence="10" id="KW-1185">Reference proteome</keyword>
<dbReference type="STRING" id="354355.SAMN05660816_05675"/>
<dbReference type="InterPro" id="IPR050571">
    <property type="entry name" value="Class-IV_PLP-Dep_Aminotrnsfr"/>
</dbReference>
<accession>A0A1V9EYV6</accession>
<dbReference type="InterPro" id="IPR001544">
    <property type="entry name" value="Aminotrans_IV"/>
</dbReference>
<dbReference type="Gene3D" id="3.30.470.10">
    <property type="match status" value="1"/>
</dbReference>
<dbReference type="Proteomes" id="UP000192610">
    <property type="component" value="Unassembled WGS sequence"/>
</dbReference>
<dbReference type="CDD" id="cd00449">
    <property type="entry name" value="PLPDE_IV"/>
    <property type="match status" value="1"/>
</dbReference>
<dbReference type="AlphaFoldDB" id="A0A1V9EYV6"/>
<dbReference type="Gene3D" id="3.20.10.10">
    <property type="entry name" value="D-amino Acid Aminotransferase, subunit A, domain 2"/>
    <property type="match status" value="1"/>
</dbReference>
<organism evidence="9 10">
    <name type="scientific">Niastella yeongjuensis</name>
    <dbReference type="NCBI Taxonomy" id="354355"/>
    <lineage>
        <taxon>Bacteria</taxon>
        <taxon>Pseudomonadati</taxon>
        <taxon>Bacteroidota</taxon>
        <taxon>Chitinophagia</taxon>
        <taxon>Chitinophagales</taxon>
        <taxon>Chitinophagaceae</taxon>
        <taxon>Niastella</taxon>
    </lineage>
</organism>
<evidence type="ECO:0000313" key="10">
    <source>
        <dbReference type="Proteomes" id="UP000192610"/>
    </source>
</evidence>
<comment type="catalytic activity">
    <reaction evidence="7">
        <text>L-isoleucine + 2-oxoglutarate = (S)-3-methyl-2-oxopentanoate + L-glutamate</text>
        <dbReference type="Rhea" id="RHEA:24801"/>
        <dbReference type="ChEBI" id="CHEBI:16810"/>
        <dbReference type="ChEBI" id="CHEBI:29985"/>
        <dbReference type="ChEBI" id="CHEBI:35146"/>
        <dbReference type="ChEBI" id="CHEBI:58045"/>
        <dbReference type="EC" id="2.6.1.42"/>
    </reaction>
</comment>
<comment type="caution">
    <text evidence="9">The sequence shown here is derived from an EMBL/GenBank/DDBJ whole genome shotgun (WGS) entry which is preliminary data.</text>
</comment>
<evidence type="ECO:0000256" key="5">
    <source>
        <dbReference type="ARBA" id="ARBA00013053"/>
    </source>
</evidence>
<dbReference type="OrthoDB" id="9805628at2"/>
<comment type="pathway">
    <text evidence="3">Amino-acid biosynthesis; L-leucine biosynthesis; L-leucine from 3-methyl-2-oxobutanoate: step 4/4.</text>
</comment>
<dbReference type="SUPFAM" id="SSF56752">
    <property type="entry name" value="D-aminoacid aminotransferase-like PLP-dependent enzymes"/>
    <property type="match status" value="1"/>
</dbReference>
<dbReference type="InterPro" id="IPR043132">
    <property type="entry name" value="BCAT-like_C"/>
</dbReference>